<dbReference type="PANTHER" id="PTHR10803:SF0">
    <property type="entry name" value="ATPASE GET3B"/>
    <property type="match status" value="1"/>
</dbReference>
<accession>A0A6A6L2V0</accession>
<protein>
    <recommendedName>
        <fullName evidence="1">ArsA/GET3 Anion-transporting ATPase-like domain-containing protein</fullName>
    </recommendedName>
</protein>
<evidence type="ECO:0000259" key="1">
    <source>
        <dbReference type="Pfam" id="PF02374"/>
    </source>
</evidence>
<dbReference type="GO" id="GO:0043529">
    <property type="term" value="C:GET complex"/>
    <property type="evidence" value="ECO:0007669"/>
    <property type="project" value="TreeGrafter"/>
</dbReference>
<dbReference type="GO" id="GO:0071816">
    <property type="term" value="P:tail-anchored membrane protein insertion into ER membrane"/>
    <property type="evidence" value="ECO:0007669"/>
    <property type="project" value="TreeGrafter"/>
</dbReference>
<dbReference type="PANTHER" id="PTHR10803">
    <property type="entry name" value="ARSENICAL PUMP-DRIVING ATPASE ARSENITE-TRANSLOCATING ATPASE"/>
    <property type="match status" value="1"/>
</dbReference>
<evidence type="ECO:0000313" key="2">
    <source>
        <dbReference type="EMBL" id="KAF2295680.1"/>
    </source>
</evidence>
<dbReference type="InterPro" id="IPR025723">
    <property type="entry name" value="ArsA/GET3_ATPase-like"/>
</dbReference>
<proteinExistence type="predicted"/>
<dbReference type="Proteomes" id="UP000467840">
    <property type="component" value="Chromosome 7"/>
</dbReference>
<reference evidence="2 3" key="1">
    <citation type="journal article" date="2020" name="Mol. Plant">
        <title>The Chromosome-Based Rubber Tree Genome Provides New Insights into Spurge Genome Evolution and Rubber Biosynthesis.</title>
        <authorList>
            <person name="Liu J."/>
            <person name="Shi C."/>
            <person name="Shi C.C."/>
            <person name="Li W."/>
            <person name="Zhang Q.J."/>
            <person name="Zhang Y."/>
            <person name="Li K."/>
            <person name="Lu H.F."/>
            <person name="Shi C."/>
            <person name="Zhu S.T."/>
            <person name="Xiao Z.Y."/>
            <person name="Nan H."/>
            <person name="Yue Y."/>
            <person name="Zhu X.G."/>
            <person name="Wu Y."/>
            <person name="Hong X.N."/>
            <person name="Fan G.Y."/>
            <person name="Tong Y."/>
            <person name="Zhang D."/>
            <person name="Mao C.L."/>
            <person name="Liu Y.L."/>
            <person name="Hao S.J."/>
            <person name="Liu W.Q."/>
            <person name="Lv M.Q."/>
            <person name="Zhang H.B."/>
            <person name="Liu Y."/>
            <person name="Hu-Tang G.R."/>
            <person name="Wang J.P."/>
            <person name="Wang J.H."/>
            <person name="Sun Y.H."/>
            <person name="Ni S.B."/>
            <person name="Chen W.B."/>
            <person name="Zhang X.C."/>
            <person name="Jiao Y.N."/>
            <person name="Eichler E.E."/>
            <person name="Li G.H."/>
            <person name="Liu X."/>
            <person name="Gao L.Z."/>
        </authorList>
    </citation>
    <scope>NUCLEOTIDE SEQUENCE [LARGE SCALE GENOMIC DNA]</scope>
    <source>
        <strain evidence="3">cv. GT1</strain>
        <tissue evidence="2">Leaf</tissue>
    </source>
</reference>
<dbReference type="InterPro" id="IPR016300">
    <property type="entry name" value="ATPase_ArsA/GET3"/>
</dbReference>
<dbReference type="GO" id="GO:0016887">
    <property type="term" value="F:ATP hydrolysis activity"/>
    <property type="evidence" value="ECO:0007669"/>
    <property type="project" value="InterPro"/>
</dbReference>
<dbReference type="InterPro" id="IPR027417">
    <property type="entry name" value="P-loop_NTPase"/>
</dbReference>
<gene>
    <name evidence="2" type="ORF">GH714_033564</name>
</gene>
<dbReference type="EMBL" id="JAAGAX010000013">
    <property type="protein sequence ID" value="KAF2295680.1"/>
    <property type="molecule type" value="Genomic_DNA"/>
</dbReference>
<evidence type="ECO:0000313" key="3">
    <source>
        <dbReference type="Proteomes" id="UP000467840"/>
    </source>
</evidence>
<dbReference type="Pfam" id="PF02374">
    <property type="entry name" value="ArsA_ATPase"/>
    <property type="match status" value="1"/>
</dbReference>
<dbReference type="GO" id="GO:0005524">
    <property type="term" value="F:ATP binding"/>
    <property type="evidence" value="ECO:0007669"/>
    <property type="project" value="InterPro"/>
</dbReference>
<dbReference type="Gene3D" id="3.40.50.300">
    <property type="entry name" value="P-loop containing nucleotide triphosphate hydrolases"/>
    <property type="match status" value="1"/>
</dbReference>
<dbReference type="AlphaFoldDB" id="A0A6A6L2V0"/>
<sequence length="85" mass="9743">MIEGRELFRDTDSTEFVIVTIPTVMAVSESSRLRASLQKENFPVKRLICNQILPQSVSDCKFCAMKRKDHVRALDIDEMIQNSPD</sequence>
<name>A0A6A6L2V0_HEVBR</name>
<organism evidence="2 3">
    <name type="scientific">Hevea brasiliensis</name>
    <name type="common">Para rubber tree</name>
    <name type="synonym">Siphonia brasiliensis</name>
    <dbReference type="NCBI Taxonomy" id="3981"/>
    <lineage>
        <taxon>Eukaryota</taxon>
        <taxon>Viridiplantae</taxon>
        <taxon>Streptophyta</taxon>
        <taxon>Embryophyta</taxon>
        <taxon>Tracheophyta</taxon>
        <taxon>Spermatophyta</taxon>
        <taxon>Magnoliopsida</taxon>
        <taxon>eudicotyledons</taxon>
        <taxon>Gunneridae</taxon>
        <taxon>Pentapetalae</taxon>
        <taxon>rosids</taxon>
        <taxon>fabids</taxon>
        <taxon>Malpighiales</taxon>
        <taxon>Euphorbiaceae</taxon>
        <taxon>Crotonoideae</taxon>
        <taxon>Micrandreae</taxon>
        <taxon>Hevea</taxon>
    </lineage>
</organism>
<comment type="caution">
    <text evidence="2">The sequence shown here is derived from an EMBL/GenBank/DDBJ whole genome shotgun (WGS) entry which is preliminary data.</text>
</comment>
<keyword evidence="3" id="KW-1185">Reference proteome</keyword>
<feature type="domain" description="ArsA/GET3 Anion-transporting ATPase-like" evidence="1">
    <location>
        <begin position="5"/>
        <end position="75"/>
    </location>
</feature>